<dbReference type="InterPro" id="IPR013087">
    <property type="entry name" value="Znf_C2H2_type"/>
</dbReference>
<keyword evidence="4" id="KW-1185">Reference proteome</keyword>
<feature type="non-terminal residue" evidence="3">
    <location>
        <position position="453"/>
    </location>
</feature>
<evidence type="ECO:0000313" key="3">
    <source>
        <dbReference type="EMBL" id="KIM92468.1"/>
    </source>
</evidence>
<dbReference type="STRING" id="913774.A0A0C3C0V7"/>
<proteinExistence type="predicted"/>
<protein>
    <recommendedName>
        <fullName evidence="2">C2H2-type domain-containing protein</fullName>
    </recommendedName>
</protein>
<dbReference type="PROSITE" id="PS50157">
    <property type="entry name" value="ZINC_FINGER_C2H2_2"/>
    <property type="match status" value="1"/>
</dbReference>
<reference evidence="3 4" key="1">
    <citation type="submission" date="2014-04" db="EMBL/GenBank/DDBJ databases">
        <authorList>
            <consortium name="DOE Joint Genome Institute"/>
            <person name="Kuo A."/>
            <person name="Martino E."/>
            <person name="Perotto S."/>
            <person name="Kohler A."/>
            <person name="Nagy L.G."/>
            <person name="Floudas D."/>
            <person name="Copeland A."/>
            <person name="Barry K.W."/>
            <person name="Cichocki N."/>
            <person name="Veneault-Fourrey C."/>
            <person name="LaButti K."/>
            <person name="Lindquist E.A."/>
            <person name="Lipzen A."/>
            <person name="Lundell T."/>
            <person name="Morin E."/>
            <person name="Murat C."/>
            <person name="Sun H."/>
            <person name="Tunlid A."/>
            <person name="Henrissat B."/>
            <person name="Grigoriev I.V."/>
            <person name="Hibbett D.S."/>
            <person name="Martin F."/>
            <person name="Nordberg H.P."/>
            <person name="Cantor M.N."/>
            <person name="Hua S.X."/>
        </authorList>
    </citation>
    <scope>NUCLEOTIDE SEQUENCE [LARGE SCALE GENOMIC DNA]</scope>
    <source>
        <strain evidence="3 4">Zn</strain>
    </source>
</reference>
<keyword evidence="1" id="KW-0863">Zinc-finger</keyword>
<sequence length="453" mass="52191">MSDQSIQLPLPLPEAVQPWLTLNLEFHVIICHSTGCKGALTPRAVCTHLRDKHQVQFEIRQQLAEYLKQWQWQYDYQTIPLPLDASLPLPGLPVLNGFQCKSCSYKTTNRSIIRKHCNIQHNQQRLKDYNLFTAVQMQTWFKEKRARYWVVEDATRQSREDSNGSGSGRDTTIKAEIADWIMKQEESQAELDREILTTERDPWLRGVHWDEVLAGSQHDLVRTAAFATTATATEPDLVRLIQSWERILQRCLTTLAAIGKYKDILKWWVSPKIAEPKQVPFELLEKASLRQYSQTFQRLLCYILRVAPDRPEDQSETGAVFSDQQWLALRKIREVLQQPVAVVVAEDQPLDVALMGLIISLLAQDMCQLTAYESPVMHYLAVRGINPRVQRFHTAPEYTPILAQMLWMIRLLMLEVAVSEQGWPKLGLKSRRQTGAVAGAVAERIDYFRKSFL</sequence>
<dbReference type="Pfam" id="PF12013">
    <property type="entry name" value="OrsD"/>
    <property type="match status" value="1"/>
</dbReference>
<evidence type="ECO:0000313" key="4">
    <source>
        <dbReference type="Proteomes" id="UP000054321"/>
    </source>
</evidence>
<dbReference type="InterPro" id="IPR022698">
    <property type="entry name" value="OrsD"/>
</dbReference>
<evidence type="ECO:0000256" key="1">
    <source>
        <dbReference type="PROSITE-ProRule" id="PRU00042"/>
    </source>
</evidence>
<dbReference type="HOGENOM" id="CLU_053459_0_0_1"/>
<dbReference type="OrthoDB" id="3533809at2759"/>
<feature type="domain" description="C2H2-type" evidence="2">
    <location>
        <begin position="98"/>
        <end position="126"/>
    </location>
</feature>
<accession>A0A0C3C0V7</accession>
<reference evidence="4" key="2">
    <citation type="submission" date="2015-01" db="EMBL/GenBank/DDBJ databases">
        <title>Evolutionary Origins and Diversification of the Mycorrhizal Mutualists.</title>
        <authorList>
            <consortium name="DOE Joint Genome Institute"/>
            <consortium name="Mycorrhizal Genomics Consortium"/>
            <person name="Kohler A."/>
            <person name="Kuo A."/>
            <person name="Nagy L.G."/>
            <person name="Floudas D."/>
            <person name="Copeland A."/>
            <person name="Barry K.W."/>
            <person name="Cichocki N."/>
            <person name="Veneault-Fourrey C."/>
            <person name="LaButti K."/>
            <person name="Lindquist E.A."/>
            <person name="Lipzen A."/>
            <person name="Lundell T."/>
            <person name="Morin E."/>
            <person name="Murat C."/>
            <person name="Riley R."/>
            <person name="Ohm R."/>
            <person name="Sun H."/>
            <person name="Tunlid A."/>
            <person name="Henrissat B."/>
            <person name="Grigoriev I.V."/>
            <person name="Hibbett D.S."/>
            <person name="Martin F."/>
        </authorList>
    </citation>
    <scope>NUCLEOTIDE SEQUENCE [LARGE SCALE GENOMIC DNA]</scope>
    <source>
        <strain evidence="4">Zn</strain>
    </source>
</reference>
<keyword evidence="1" id="KW-0862">Zinc</keyword>
<organism evidence="3 4">
    <name type="scientific">Oidiodendron maius (strain Zn)</name>
    <dbReference type="NCBI Taxonomy" id="913774"/>
    <lineage>
        <taxon>Eukaryota</taxon>
        <taxon>Fungi</taxon>
        <taxon>Dikarya</taxon>
        <taxon>Ascomycota</taxon>
        <taxon>Pezizomycotina</taxon>
        <taxon>Leotiomycetes</taxon>
        <taxon>Leotiomycetes incertae sedis</taxon>
        <taxon>Myxotrichaceae</taxon>
        <taxon>Oidiodendron</taxon>
    </lineage>
</organism>
<dbReference type="EMBL" id="KN832969">
    <property type="protein sequence ID" value="KIM92468.1"/>
    <property type="molecule type" value="Genomic_DNA"/>
</dbReference>
<name>A0A0C3C0V7_OIDMZ</name>
<keyword evidence="1" id="KW-0479">Metal-binding</keyword>
<dbReference type="InParanoid" id="A0A0C3C0V7"/>
<dbReference type="Proteomes" id="UP000054321">
    <property type="component" value="Unassembled WGS sequence"/>
</dbReference>
<dbReference type="GO" id="GO:0008270">
    <property type="term" value="F:zinc ion binding"/>
    <property type="evidence" value="ECO:0007669"/>
    <property type="project" value="UniProtKB-KW"/>
</dbReference>
<evidence type="ECO:0000259" key="2">
    <source>
        <dbReference type="PROSITE" id="PS50157"/>
    </source>
</evidence>
<gene>
    <name evidence="3" type="ORF">OIDMADRAFT_62579</name>
</gene>
<dbReference type="AlphaFoldDB" id="A0A0C3C0V7"/>